<evidence type="ECO:0000313" key="2">
    <source>
        <dbReference type="Proteomes" id="UP000256345"/>
    </source>
</evidence>
<dbReference type="Proteomes" id="UP000256345">
    <property type="component" value="Unassembled WGS sequence"/>
</dbReference>
<evidence type="ECO:0000313" key="1">
    <source>
        <dbReference type="EMBL" id="REG37158.1"/>
    </source>
</evidence>
<keyword evidence="2" id="KW-1185">Reference proteome</keyword>
<gene>
    <name evidence="1" type="ORF">ATI61_101136</name>
</gene>
<comment type="caution">
    <text evidence="1">The sequence shown here is derived from an EMBL/GenBank/DDBJ whole genome shotgun (WGS) entry which is preliminary data.</text>
</comment>
<accession>A0ABX9KBF9</accession>
<reference evidence="1 2" key="1">
    <citation type="submission" date="2018-08" db="EMBL/GenBank/DDBJ databases">
        <title>Genomic Encyclopedia of Archaeal and Bacterial Type Strains, Phase II (KMG-II): from individual species to whole genera.</title>
        <authorList>
            <person name="Goeker M."/>
        </authorList>
    </citation>
    <scope>NUCLEOTIDE SEQUENCE [LARGE SCALE GENOMIC DNA]</scope>
    <source>
        <strain evidence="1 2">DSM 2261</strain>
    </source>
</reference>
<dbReference type="EMBL" id="QUMU01000001">
    <property type="protein sequence ID" value="REG37158.1"/>
    <property type="molecule type" value="Genomic_DNA"/>
</dbReference>
<proteinExistence type="predicted"/>
<organism evidence="1 2">
    <name type="scientific">Archangium gephyra</name>
    <dbReference type="NCBI Taxonomy" id="48"/>
    <lineage>
        <taxon>Bacteria</taxon>
        <taxon>Pseudomonadati</taxon>
        <taxon>Myxococcota</taxon>
        <taxon>Myxococcia</taxon>
        <taxon>Myxococcales</taxon>
        <taxon>Cystobacterineae</taxon>
        <taxon>Archangiaceae</taxon>
        <taxon>Archangium</taxon>
    </lineage>
</organism>
<protein>
    <submittedName>
        <fullName evidence="1">Uncharacterized protein</fullName>
    </submittedName>
</protein>
<name>A0ABX9KBF9_9BACT</name>
<sequence>MGSAAPGPFLGCVLFPGLVQLVEELACAWMAVTQGLAISQAVNAGAARPPIERVLRLLNA</sequence>